<protein>
    <submittedName>
        <fullName evidence="1">Uncharacterized protein</fullName>
    </submittedName>
</protein>
<dbReference type="OrthoDB" id="4505337at2759"/>
<keyword evidence="2" id="KW-1185">Reference proteome</keyword>
<organism evidence="1 2">
    <name type="scientific">Penicillium digitatum (strain PHI26 / CECT 20796)</name>
    <name type="common">Green mold</name>
    <dbReference type="NCBI Taxonomy" id="1170229"/>
    <lineage>
        <taxon>Eukaryota</taxon>
        <taxon>Fungi</taxon>
        <taxon>Dikarya</taxon>
        <taxon>Ascomycota</taxon>
        <taxon>Pezizomycotina</taxon>
        <taxon>Eurotiomycetes</taxon>
        <taxon>Eurotiomycetidae</taxon>
        <taxon>Eurotiales</taxon>
        <taxon>Aspergillaceae</taxon>
        <taxon>Penicillium</taxon>
    </lineage>
</organism>
<accession>K9G7F5</accession>
<gene>
    <name evidence="1" type="ORF">PDIG_17780</name>
</gene>
<dbReference type="HOGENOM" id="CLU_2134361_0_0_1"/>
<dbReference type="AlphaFoldDB" id="K9G7F5"/>
<name>K9G7F5_PEND2</name>
<evidence type="ECO:0000313" key="1">
    <source>
        <dbReference type="EMBL" id="EKV16862.1"/>
    </source>
</evidence>
<dbReference type="EMBL" id="AKCT01000084">
    <property type="protein sequence ID" value="EKV16862.1"/>
    <property type="molecule type" value="Genomic_DNA"/>
</dbReference>
<reference evidence="2" key="1">
    <citation type="journal article" date="2012" name="BMC Genomics">
        <title>Genome sequence of the necrotrophic fungus Penicillium digitatum, the main postharvest pathogen of citrus.</title>
        <authorList>
            <person name="Marcet-Houben M."/>
            <person name="Ballester A.-R."/>
            <person name="de la Fuente B."/>
            <person name="Harries E."/>
            <person name="Marcos J.F."/>
            <person name="Gonzalez-Candelas L."/>
            <person name="Gabaldon T."/>
        </authorList>
    </citation>
    <scope>NUCLEOTIDE SEQUENCE [LARGE SCALE GENOMIC DNA]</scope>
    <source>
        <strain evidence="2">PHI26 / CECT 20796</strain>
    </source>
</reference>
<dbReference type="Proteomes" id="UP000009882">
    <property type="component" value="Unassembled WGS sequence"/>
</dbReference>
<dbReference type="STRING" id="1170229.K9G7F5"/>
<evidence type="ECO:0000313" key="2">
    <source>
        <dbReference type="Proteomes" id="UP000009882"/>
    </source>
</evidence>
<dbReference type="InParanoid" id="K9G7F5"/>
<dbReference type="eggNOG" id="ENOG502RPQT">
    <property type="taxonomic scope" value="Eukaryota"/>
</dbReference>
<comment type="caution">
    <text evidence="1">The sequence shown here is derived from an EMBL/GenBank/DDBJ whole genome shotgun (WGS) entry which is preliminary data.</text>
</comment>
<proteinExistence type="predicted"/>
<sequence length="113" mass="12975">MDHVVQSLSSDMECSSEEFIATLLHGKPEHQHLDVLTDLLTKTSEIDERVASSISAAWHWICQKDLWSTRYESLSDYRKAIGYTETRKDQVSKQSFATGEFHSTKLFRLKLAP</sequence>